<dbReference type="EMBL" id="JBDIZK010000007">
    <property type="protein sequence ID" value="MEN3748091.1"/>
    <property type="molecule type" value="Genomic_DNA"/>
</dbReference>
<evidence type="ECO:0000256" key="7">
    <source>
        <dbReference type="SAM" id="Phobius"/>
    </source>
</evidence>
<keyword evidence="3" id="KW-0547">Nucleotide-binding</keyword>
<dbReference type="Gene3D" id="3.40.50.300">
    <property type="entry name" value="P-loop containing nucleotide triphosphate hydrolases"/>
    <property type="match status" value="1"/>
</dbReference>
<dbReference type="SMART" id="SM00382">
    <property type="entry name" value="AAA"/>
    <property type="match status" value="1"/>
</dbReference>
<gene>
    <name evidence="10" type="ORF">TPR58_13020</name>
</gene>
<dbReference type="PROSITE" id="PS00211">
    <property type="entry name" value="ABC_TRANSPORTER_1"/>
    <property type="match status" value="1"/>
</dbReference>
<dbReference type="PROSITE" id="PS50893">
    <property type="entry name" value="ABC_TRANSPORTER_2"/>
    <property type="match status" value="1"/>
</dbReference>
<dbReference type="Gene3D" id="1.20.1560.10">
    <property type="entry name" value="ABC transporter type 1, transmembrane domain"/>
    <property type="match status" value="1"/>
</dbReference>
<protein>
    <submittedName>
        <fullName evidence="10">ABC transporter ATP-binding protein</fullName>
    </submittedName>
</protein>
<keyword evidence="4 10" id="KW-0067">ATP-binding</keyword>
<proteinExistence type="predicted"/>
<dbReference type="CDD" id="cd03228">
    <property type="entry name" value="ABCC_MRP_Like"/>
    <property type="match status" value="1"/>
</dbReference>
<feature type="transmembrane region" description="Helical" evidence="7">
    <location>
        <begin position="31"/>
        <end position="59"/>
    </location>
</feature>
<dbReference type="PANTHER" id="PTHR24221">
    <property type="entry name" value="ATP-BINDING CASSETTE SUB-FAMILY B"/>
    <property type="match status" value="1"/>
</dbReference>
<dbReference type="GO" id="GO:0005524">
    <property type="term" value="F:ATP binding"/>
    <property type="evidence" value="ECO:0007669"/>
    <property type="project" value="UniProtKB-KW"/>
</dbReference>
<feature type="transmembrane region" description="Helical" evidence="7">
    <location>
        <begin position="157"/>
        <end position="175"/>
    </location>
</feature>
<feature type="transmembrane region" description="Helical" evidence="7">
    <location>
        <begin position="268"/>
        <end position="286"/>
    </location>
</feature>
<dbReference type="PANTHER" id="PTHR24221:SF654">
    <property type="entry name" value="ATP-BINDING CASSETTE SUB-FAMILY B MEMBER 6"/>
    <property type="match status" value="1"/>
</dbReference>
<name>A0ABV0BBX1_9SPHN</name>
<comment type="caution">
    <text evidence="10">The sequence shown here is derived from an EMBL/GenBank/DDBJ whole genome shotgun (WGS) entry which is preliminary data.</text>
</comment>
<dbReference type="RefSeq" id="WP_346247105.1">
    <property type="nucleotide sequence ID" value="NZ_JBDIZK010000007.1"/>
</dbReference>
<dbReference type="InterPro" id="IPR003593">
    <property type="entry name" value="AAA+_ATPase"/>
</dbReference>
<feature type="domain" description="ABC transmembrane type-1" evidence="9">
    <location>
        <begin position="33"/>
        <end position="321"/>
    </location>
</feature>
<keyword evidence="2 7" id="KW-0812">Transmembrane</keyword>
<dbReference type="InterPro" id="IPR027417">
    <property type="entry name" value="P-loop_NTPase"/>
</dbReference>
<dbReference type="SUPFAM" id="SSF90123">
    <property type="entry name" value="ABC transporter transmembrane region"/>
    <property type="match status" value="1"/>
</dbReference>
<evidence type="ECO:0000256" key="5">
    <source>
        <dbReference type="ARBA" id="ARBA00022989"/>
    </source>
</evidence>
<dbReference type="Pfam" id="PF00005">
    <property type="entry name" value="ABC_tran"/>
    <property type="match status" value="1"/>
</dbReference>
<dbReference type="PROSITE" id="PS50929">
    <property type="entry name" value="ABC_TM1F"/>
    <property type="match status" value="1"/>
</dbReference>
<evidence type="ECO:0000259" key="8">
    <source>
        <dbReference type="PROSITE" id="PS50893"/>
    </source>
</evidence>
<dbReference type="InterPro" id="IPR003439">
    <property type="entry name" value="ABC_transporter-like_ATP-bd"/>
</dbReference>
<evidence type="ECO:0000256" key="4">
    <source>
        <dbReference type="ARBA" id="ARBA00022840"/>
    </source>
</evidence>
<evidence type="ECO:0000259" key="9">
    <source>
        <dbReference type="PROSITE" id="PS50929"/>
    </source>
</evidence>
<keyword evidence="5 7" id="KW-1133">Transmembrane helix</keyword>
<evidence type="ECO:0000256" key="3">
    <source>
        <dbReference type="ARBA" id="ARBA00022741"/>
    </source>
</evidence>
<dbReference type="InterPro" id="IPR017871">
    <property type="entry name" value="ABC_transporter-like_CS"/>
</dbReference>
<comment type="subcellular location">
    <subcellularLocation>
        <location evidence="1">Cell membrane</location>
        <topology evidence="1">Multi-pass membrane protein</topology>
    </subcellularLocation>
</comment>
<evidence type="ECO:0000313" key="11">
    <source>
        <dbReference type="Proteomes" id="UP001427805"/>
    </source>
</evidence>
<reference evidence="10 11" key="1">
    <citation type="submission" date="2024-05" db="EMBL/GenBank/DDBJ databases">
        <title>Sphingomonas sp. HF-S3 16S ribosomal RNA gene Genome sequencing and assembly.</title>
        <authorList>
            <person name="Lee H."/>
        </authorList>
    </citation>
    <scope>NUCLEOTIDE SEQUENCE [LARGE SCALE GENOMIC DNA]</scope>
    <source>
        <strain evidence="10 11">HF-S3</strain>
    </source>
</reference>
<feature type="transmembrane region" description="Helical" evidence="7">
    <location>
        <begin position="181"/>
        <end position="200"/>
    </location>
</feature>
<feature type="transmembrane region" description="Helical" evidence="7">
    <location>
        <begin position="79"/>
        <end position="101"/>
    </location>
</feature>
<accession>A0ABV0BBX1</accession>
<keyword evidence="6 7" id="KW-0472">Membrane</keyword>
<evidence type="ECO:0000256" key="2">
    <source>
        <dbReference type="ARBA" id="ARBA00022692"/>
    </source>
</evidence>
<dbReference type="InterPro" id="IPR011527">
    <property type="entry name" value="ABC1_TM_dom"/>
</dbReference>
<dbReference type="Proteomes" id="UP001427805">
    <property type="component" value="Unassembled WGS sequence"/>
</dbReference>
<sequence length="576" mass="61846">MSVQEPERRISAVPELLRNGLLVIGPDRPRLLVTALFAAAIGVLETILLFIVAAVAIALSGDRASVQIGPAGFQLELPIQTTAYLGLGLIVLLLILSIPFARLQASLSARAMVRLRGRIVRAYLSASLHYRETHREGLLQQLAGEYSHLAENSVQQLTLACVTLCMLAAILLGAVVSAPLISLGMMVVLAACGALLAPLMRRMRQDAATPTIINRELSGRVAQTNRISEEIAAYRVKDAVAAYLETEIRGAAAAMGKLRFEGRLAPSLFQYGAIGVVLIFVALIAGSRAVEVGGLATLVLLLVRALGYVRQLQRSVHIAREMAPYIDAIEVELDALERNAWPSAGVEIEALAPIAFRNVSYAYATGSPVLRDVQFTIDPGEMVGVVGPSGSGKSTLTGLMLKLRNPDSGAILVGDLELDRVSDLAWARLTAYVPQESRLVFGSVADNIRFFRDGFGIAEVEAAARAAHVHDEIMRLPEGFETRIGPGARGLSGGQRQRVSIARALLARPQLIVMDEPTSALDQHSETLIGQTLEELKGQTTIVLVAHRPATLKICDRIFELKHGVLREAALPVHVG</sequence>
<evidence type="ECO:0000256" key="6">
    <source>
        <dbReference type="ARBA" id="ARBA00023136"/>
    </source>
</evidence>
<dbReference type="SUPFAM" id="SSF52540">
    <property type="entry name" value="P-loop containing nucleoside triphosphate hydrolases"/>
    <property type="match status" value="1"/>
</dbReference>
<organism evidence="10 11">
    <name type="scientific">Sphingomonas rustica</name>
    <dbReference type="NCBI Taxonomy" id="3103142"/>
    <lineage>
        <taxon>Bacteria</taxon>
        <taxon>Pseudomonadati</taxon>
        <taxon>Pseudomonadota</taxon>
        <taxon>Alphaproteobacteria</taxon>
        <taxon>Sphingomonadales</taxon>
        <taxon>Sphingomonadaceae</taxon>
        <taxon>Sphingomonas</taxon>
    </lineage>
</organism>
<feature type="domain" description="ABC transporter" evidence="8">
    <location>
        <begin position="354"/>
        <end position="575"/>
    </location>
</feature>
<evidence type="ECO:0000256" key="1">
    <source>
        <dbReference type="ARBA" id="ARBA00004651"/>
    </source>
</evidence>
<dbReference type="InterPro" id="IPR039421">
    <property type="entry name" value="Type_1_exporter"/>
</dbReference>
<keyword evidence="11" id="KW-1185">Reference proteome</keyword>
<evidence type="ECO:0000313" key="10">
    <source>
        <dbReference type="EMBL" id="MEN3748091.1"/>
    </source>
</evidence>
<dbReference type="InterPro" id="IPR036640">
    <property type="entry name" value="ABC1_TM_sf"/>
</dbReference>